<feature type="domain" description="UVR" evidence="6">
    <location>
        <begin position="335"/>
        <end position="370"/>
    </location>
</feature>
<evidence type="ECO:0000259" key="6">
    <source>
        <dbReference type="PROSITE" id="PS50151"/>
    </source>
</evidence>
<dbReference type="PRINTS" id="PR00300">
    <property type="entry name" value="CLPPROTEASEA"/>
</dbReference>
<dbReference type="RefSeq" id="WP_367780622.1">
    <property type="nucleotide sequence ID" value="NZ_JBFMIA010000024.1"/>
</dbReference>
<dbReference type="PROSITE" id="PS50151">
    <property type="entry name" value="UVR"/>
    <property type="match status" value="1"/>
</dbReference>
<comment type="caution">
    <text evidence="7">The sequence shown here is derived from an EMBL/GenBank/DDBJ whole genome shotgun (WGS) entry which is preliminary data.</text>
</comment>
<evidence type="ECO:0000256" key="1">
    <source>
        <dbReference type="ARBA" id="ARBA00022741"/>
    </source>
</evidence>
<dbReference type="InterPro" id="IPR027417">
    <property type="entry name" value="P-loop_NTPase"/>
</dbReference>
<dbReference type="GO" id="GO:0008233">
    <property type="term" value="F:peptidase activity"/>
    <property type="evidence" value="ECO:0007669"/>
    <property type="project" value="UniProtKB-KW"/>
</dbReference>
<dbReference type="InterPro" id="IPR028299">
    <property type="entry name" value="ClpA/B_CS2"/>
</dbReference>
<accession>A0ABV3Q6Z6</accession>
<dbReference type="Gene3D" id="3.40.50.300">
    <property type="entry name" value="P-loop containing nucleotide triphosphate hydrolases"/>
    <property type="match status" value="2"/>
</dbReference>
<dbReference type="CDD" id="cd00009">
    <property type="entry name" value="AAA"/>
    <property type="match status" value="1"/>
</dbReference>
<keyword evidence="3 4" id="KW-0143">Chaperone</keyword>
<dbReference type="PANTHER" id="PTHR11638:SF175">
    <property type="entry name" value="ATP-DEPENDENT CLP PROTEASE, ATP-BINDING SUBUNIT CLPC"/>
    <property type="match status" value="1"/>
</dbReference>
<evidence type="ECO:0000256" key="4">
    <source>
        <dbReference type="RuleBase" id="RU004432"/>
    </source>
</evidence>
<dbReference type="GO" id="GO:0005524">
    <property type="term" value="F:ATP binding"/>
    <property type="evidence" value="ECO:0007669"/>
    <property type="project" value="UniProtKB-KW"/>
</dbReference>
<protein>
    <submittedName>
        <fullName evidence="7">ATP-dependent Clp protease ATP-binding subunit</fullName>
    </submittedName>
</protein>
<keyword evidence="2 4" id="KW-0067">ATP-binding</keyword>
<keyword evidence="7" id="KW-0645">Protease</keyword>
<dbReference type="PANTHER" id="PTHR11638">
    <property type="entry name" value="ATP-DEPENDENT CLP PROTEASE"/>
    <property type="match status" value="1"/>
</dbReference>
<comment type="similarity">
    <text evidence="4">Belongs to the ClpA/ClpB family.</text>
</comment>
<dbReference type="Gene3D" id="1.10.8.60">
    <property type="match status" value="2"/>
</dbReference>
<dbReference type="InterPro" id="IPR001943">
    <property type="entry name" value="UVR_dom"/>
</dbReference>
<evidence type="ECO:0000256" key="2">
    <source>
        <dbReference type="ARBA" id="ARBA00022840"/>
    </source>
</evidence>
<dbReference type="InterPro" id="IPR001270">
    <property type="entry name" value="ClpA/B"/>
</dbReference>
<sequence>MICEKCESNQANVQLRLQVNSQQQDFNLCSGCYKEEKEKLHFALNEQQKPSNESPIDDFLSSFNQGQPQANTKTSKSEKKDGLLEQYGRNISHLAKANLIDPVIGRDKEIDRMIEVLNRRNKNNPVLIGEPGVGKTAVAEGLASRIVAGTVPTKLKSKEVILLDVASLVSNTGIRGQFEERMKTLITELQSRKNIILFIDEIHQIVGAGSAEGSMDAGNILKPALARGELQLIGATTLKEFRQIEKDAGLERRFQAIQVNEPSVEETYSILIGLSSRYEDFHEVQYEDDALQAAVNLSHRYIQDRFLPDKAIDLLDEAGSKLNLTADIDDQESINQRLTAIHQEKQQVLEEENYEQAAVLRDEEEQLEGKLQRDHETVRPVVTKQVIQQLIEQKTGIPIGRLEVDEQVKMQRLESRLNDKVIGQQQAVKKVAKAVRRSRAGLKSQNRPTGSFLFIGPTGVGKTELSKTLADELFGSKDQMIRLDMSEYMEKHSVSKLIGSPPGYVGHDEAGQLTEKVRRSPYSIILLDEIEKAHPDVLHIFLQIMEDGRLTDSQGRTVNFKDTVIIMTSNAGVGVKKQAVGFGSSESLNEASLLDSLSDFFKPEFLNRFDSIIEFSSLEKEHLLQIIDIMIIDLQKVIAEQDMTLYVTNQVKEKLAELGYHPSFGARPLRRAIVEYVEDGITDFMFDHPHKKSVQAVLEGDEINIQPS</sequence>
<dbReference type="SUPFAM" id="SSF52540">
    <property type="entry name" value="P-loop containing nucleoside triphosphate hydrolases"/>
    <property type="match status" value="2"/>
</dbReference>
<dbReference type="Pfam" id="PF00004">
    <property type="entry name" value="AAA"/>
    <property type="match status" value="1"/>
</dbReference>
<dbReference type="Pfam" id="PF17871">
    <property type="entry name" value="AAA_lid_9"/>
    <property type="match status" value="1"/>
</dbReference>
<dbReference type="CDD" id="cd19499">
    <property type="entry name" value="RecA-like_ClpB_Hsp104-like"/>
    <property type="match status" value="1"/>
</dbReference>
<dbReference type="EMBL" id="JBFMIA010000024">
    <property type="protein sequence ID" value="MEW9503135.1"/>
    <property type="molecule type" value="Genomic_DNA"/>
</dbReference>
<keyword evidence="1 4" id="KW-0547">Nucleotide-binding</keyword>
<evidence type="ECO:0000313" key="7">
    <source>
        <dbReference type="EMBL" id="MEW9503135.1"/>
    </source>
</evidence>
<dbReference type="PROSITE" id="PS00871">
    <property type="entry name" value="CLPAB_2"/>
    <property type="match status" value="1"/>
</dbReference>
<dbReference type="InterPro" id="IPR041546">
    <property type="entry name" value="ClpA/ClpB_AAA_lid"/>
</dbReference>
<dbReference type="InterPro" id="IPR003959">
    <property type="entry name" value="ATPase_AAA_core"/>
</dbReference>
<dbReference type="InterPro" id="IPR019489">
    <property type="entry name" value="Clp_ATPase_C"/>
</dbReference>
<keyword evidence="8" id="KW-1185">Reference proteome</keyword>
<dbReference type="InterPro" id="IPR050130">
    <property type="entry name" value="ClpA_ClpB"/>
</dbReference>
<feature type="compositionally biased region" description="Polar residues" evidence="5">
    <location>
        <begin position="61"/>
        <end position="74"/>
    </location>
</feature>
<dbReference type="PROSITE" id="PS00870">
    <property type="entry name" value="CLPAB_1"/>
    <property type="match status" value="1"/>
</dbReference>
<name>A0ABV3Q6Z6_9BACL</name>
<dbReference type="Pfam" id="PF10431">
    <property type="entry name" value="ClpB_D2-small"/>
    <property type="match status" value="1"/>
</dbReference>
<dbReference type="SMART" id="SM01086">
    <property type="entry name" value="ClpB_D2-small"/>
    <property type="match status" value="1"/>
</dbReference>
<dbReference type="InterPro" id="IPR003593">
    <property type="entry name" value="AAA+_ATPase"/>
</dbReference>
<gene>
    <name evidence="7" type="ORF">AB1471_15255</name>
</gene>
<dbReference type="Pfam" id="PF07724">
    <property type="entry name" value="AAA_2"/>
    <property type="match status" value="1"/>
</dbReference>
<evidence type="ECO:0000313" key="8">
    <source>
        <dbReference type="Proteomes" id="UP001556040"/>
    </source>
</evidence>
<proteinExistence type="inferred from homology"/>
<evidence type="ECO:0000256" key="3">
    <source>
        <dbReference type="ARBA" id="ARBA00023186"/>
    </source>
</evidence>
<dbReference type="GO" id="GO:0006508">
    <property type="term" value="P:proteolysis"/>
    <property type="evidence" value="ECO:0007669"/>
    <property type="project" value="UniProtKB-KW"/>
</dbReference>
<dbReference type="SMART" id="SM00382">
    <property type="entry name" value="AAA"/>
    <property type="match status" value="2"/>
</dbReference>
<dbReference type="Proteomes" id="UP001556040">
    <property type="component" value="Unassembled WGS sequence"/>
</dbReference>
<dbReference type="InterPro" id="IPR018368">
    <property type="entry name" value="ClpA/B_CS1"/>
</dbReference>
<keyword evidence="7" id="KW-0378">Hydrolase</keyword>
<evidence type="ECO:0000256" key="5">
    <source>
        <dbReference type="SAM" id="MobiDB-lite"/>
    </source>
</evidence>
<organism evidence="7 8">
    <name type="scientific">Jeotgalibacillus marinus</name>
    <dbReference type="NCBI Taxonomy" id="86667"/>
    <lineage>
        <taxon>Bacteria</taxon>
        <taxon>Bacillati</taxon>
        <taxon>Bacillota</taxon>
        <taxon>Bacilli</taxon>
        <taxon>Bacillales</taxon>
        <taxon>Caryophanaceae</taxon>
        <taxon>Jeotgalibacillus</taxon>
    </lineage>
</organism>
<dbReference type="Gene3D" id="4.10.860.10">
    <property type="entry name" value="UVR domain"/>
    <property type="match status" value="1"/>
</dbReference>
<feature type="region of interest" description="Disordered" evidence="5">
    <location>
        <begin position="46"/>
        <end position="80"/>
    </location>
</feature>
<reference evidence="7 8" key="1">
    <citation type="journal article" date="1979" name="Int. J. Syst. Evol. Microbiol.">
        <title>Bacillus globisporus subsp. marinus subsp. nov.</title>
        <authorList>
            <person name="Liu H."/>
        </authorList>
    </citation>
    <scope>NUCLEOTIDE SEQUENCE [LARGE SCALE GENOMIC DNA]</scope>
    <source>
        <strain evidence="7 8">DSM 1297</strain>
    </source>
</reference>